<dbReference type="InterPro" id="IPR023214">
    <property type="entry name" value="HAD_sf"/>
</dbReference>
<reference evidence="1 2" key="1">
    <citation type="submission" date="2019-08" db="EMBL/GenBank/DDBJ databases">
        <title>In-depth cultivation of the pig gut microbiome towards novel bacterial diversity and tailored functional studies.</title>
        <authorList>
            <person name="Wylensek D."/>
            <person name="Hitch T.C.A."/>
            <person name="Clavel T."/>
        </authorList>
    </citation>
    <scope>NUCLEOTIDE SEQUENCE [LARGE SCALE GENOMIC DNA]</scope>
    <source>
        <strain evidence="1 2">BBE-744-WT-12</strain>
    </source>
</reference>
<dbReference type="InterPro" id="IPR023198">
    <property type="entry name" value="PGP-like_dom2"/>
</dbReference>
<evidence type="ECO:0008006" key="3">
    <source>
        <dbReference type="Google" id="ProtNLM"/>
    </source>
</evidence>
<dbReference type="RefSeq" id="WP_106053861.1">
    <property type="nucleotide sequence ID" value="NZ_CALXOB010000006.1"/>
</dbReference>
<dbReference type="Gene3D" id="1.10.150.240">
    <property type="entry name" value="Putative phosphatase, domain 2"/>
    <property type="match status" value="1"/>
</dbReference>
<evidence type="ECO:0000313" key="2">
    <source>
        <dbReference type="Proteomes" id="UP000435649"/>
    </source>
</evidence>
<keyword evidence="2" id="KW-1185">Reference proteome</keyword>
<name>A0A844G049_9BACT</name>
<organism evidence="1 2">
    <name type="scientific">Victivallis lenta</name>
    <dbReference type="NCBI Taxonomy" id="2606640"/>
    <lineage>
        <taxon>Bacteria</taxon>
        <taxon>Pseudomonadati</taxon>
        <taxon>Lentisphaerota</taxon>
        <taxon>Lentisphaeria</taxon>
        <taxon>Victivallales</taxon>
        <taxon>Victivallaceae</taxon>
        <taxon>Victivallis</taxon>
    </lineage>
</organism>
<protein>
    <recommendedName>
        <fullName evidence="3">Hydrolase of the HAD superfamily</fullName>
    </recommendedName>
</protein>
<dbReference type="SUPFAM" id="SSF56784">
    <property type="entry name" value="HAD-like"/>
    <property type="match status" value="1"/>
</dbReference>
<dbReference type="EMBL" id="VUNS01000003">
    <property type="protein sequence ID" value="MST96354.1"/>
    <property type="molecule type" value="Genomic_DNA"/>
</dbReference>
<proteinExistence type="predicted"/>
<dbReference type="PANTHER" id="PTHR43611:SF3">
    <property type="entry name" value="FLAVIN MONONUCLEOTIDE HYDROLASE 1, CHLOROPLATIC"/>
    <property type="match status" value="1"/>
</dbReference>
<dbReference type="AlphaFoldDB" id="A0A844G049"/>
<dbReference type="Proteomes" id="UP000435649">
    <property type="component" value="Unassembled WGS sequence"/>
</dbReference>
<accession>A0A844G049</accession>
<evidence type="ECO:0000313" key="1">
    <source>
        <dbReference type="EMBL" id="MST96354.1"/>
    </source>
</evidence>
<dbReference type="PANTHER" id="PTHR43611">
    <property type="entry name" value="ALPHA-D-GLUCOSE 1-PHOSPHATE PHOSPHATASE"/>
    <property type="match status" value="1"/>
</dbReference>
<gene>
    <name evidence="1" type="ORF">FYJ85_04745</name>
</gene>
<dbReference type="Gene3D" id="3.40.50.1000">
    <property type="entry name" value="HAD superfamily/HAD-like"/>
    <property type="match status" value="1"/>
</dbReference>
<dbReference type="InterPro" id="IPR036412">
    <property type="entry name" value="HAD-like_sf"/>
</dbReference>
<sequence>MTEKVIALDIGNVCIGIHPERCFGALGFRSLADIPREVLFLAGERFERGEISEAEFLDGFRRLTGSALSDAELRRAFCAIIGEPVPGMAELVSGLAGRGYRPVFFSDTSVTHMEELRRKFPAASAVPDGIYSYRVHAKKPELPMFEAFEARFGVPAFYFDDRAELIEGARKHGWNAHRFVSAEEVDKILG</sequence>
<comment type="caution">
    <text evidence="1">The sequence shown here is derived from an EMBL/GenBank/DDBJ whole genome shotgun (WGS) entry which is preliminary data.</text>
</comment>